<dbReference type="Pfam" id="PF05147">
    <property type="entry name" value="LANC_like"/>
    <property type="match status" value="1"/>
</dbReference>
<dbReference type="AlphaFoldDB" id="A0A433WFW1"/>
<reference evidence="2" key="1">
    <citation type="submission" date="2020-05" db="EMBL/GenBank/DDBJ databases">
        <title>Chitinophaga laudate sp. nov., isolated from a tropical peat swamp.</title>
        <authorList>
            <person name="Goh C.B.S."/>
            <person name="Lee M.S."/>
            <person name="Parimannan S."/>
            <person name="Pasbakhsh P."/>
            <person name="Yule C.M."/>
            <person name="Rajandas H."/>
            <person name="Loke S."/>
            <person name="Croft L."/>
            <person name="Tan J.B.L."/>
        </authorList>
    </citation>
    <scope>NUCLEOTIDE SEQUENCE</scope>
    <source>
        <strain evidence="2">Mgbs1</strain>
    </source>
</reference>
<dbReference type="PANTHER" id="PTHR12736:SF7">
    <property type="entry name" value="LANC-LIKE PROTEIN 3"/>
    <property type="match status" value="1"/>
</dbReference>
<dbReference type="PANTHER" id="PTHR12736">
    <property type="entry name" value="LANC-LIKE PROTEIN"/>
    <property type="match status" value="1"/>
</dbReference>
<accession>A0A433WFW1</accession>
<sequence>MENRIRHMLDALNNAVQTEDTERNISLMQGLAGLTLCNFYAGRYLNDPHYTRKGHECCDLLIDTINNNTYKLQNLFSFCNGLAGVCYLFCHLNEKKFLSFDINDGFGDTEEFLFNIGLKSLKVGKSDYLHGGMGILYYFIRRLPEEKMLPWIMEMLAAYQGKARIDDNGMRMMNTVLLGREEIEFDLGLAHGLAGQLMILAELKDKGIAETQVSYLIEQGMRFIEGKRRPLEATGRNSYYPTSYIEMENMDEQNLDFYTSRLAWCYGDLNQALMYLKMGKVLKKEEYIATAKEIASLTLSNDLYKTDKLNLFFCHGYSGLINVYDTIYRATGEQMYKDASLAWAETLLQKIDAHPPEQWADENNAGLLEGRAGIVLSLLTAQAPEAAGWNDIFLLNF</sequence>
<dbReference type="GO" id="GO:0005886">
    <property type="term" value="C:plasma membrane"/>
    <property type="evidence" value="ECO:0007669"/>
    <property type="project" value="TreeGrafter"/>
</dbReference>
<proteinExistence type="predicted"/>
<name>A0A433WFW1_9BACT</name>
<keyword evidence="1" id="KW-0479">Metal-binding</keyword>
<dbReference type="InterPro" id="IPR007822">
    <property type="entry name" value="LANC-like"/>
</dbReference>
<dbReference type="Proteomes" id="UP000281028">
    <property type="component" value="Unassembled WGS sequence"/>
</dbReference>
<feature type="binding site" evidence="1">
    <location>
        <position position="315"/>
    </location>
    <ligand>
        <name>Zn(2+)</name>
        <dbReference type="ChEBI" id="CHEBI:29105"/>
    </ligand>
</feature>
<dbReference type="Gene3D" id="1.50.10.20">
    <property type="match status" value="1"/>
</dbReference>
<dbReference type="OrthoDB" id="6313827at2"/>
<evidence type="ECO:0000313" key="2">
    <source>
        <dbReference type="EMBL" id="NSL87178.1"/>
    </source>
</evidence>
<protein>
    <submittedName>
        <fullName evidence="2">Uncharacterized protein</fullName>
    </submittedName>
</protein>
<gene>
    <name evidence="2" type="ORF">ECE50_010075</name>
</gene>
<keyword evidence="3" id="KW-1185">Reference proteome</keyword>
<dbReference type="PRINTS" id="PR01950">
    <property type="entry name" value="LANCSUPER"/>
</dbReference>
<feature type="binding site" evidence="1">
    <location>
        <position position="265"/>
    </location>
    <ligand>
        <name>Zn(2+)</name>
        <dbReference type="ChEBI" id="CHEBI:29105"/>
    </ligand>
</feature>
<organism evidence="2 3">
    <name type="scientific">Chitinophaga solisilvae</name>
    <dbReference type="NCBI Taxonomy" id="1233460"/>
    <lineage>
        <taxon>Bacteria</taxon>
        <taxon>Pseudomonadati</taxon>
        <taxon>Bacteroidota</taxon>
        <taxon>Chitinophagia</taxon>
        <taxon>Chitinophagales</taxon>
        <taxon>Chitinophagaceae</taxon>
        <taxon>Chitinophaga</taxon>
    </lineage>
</organism>
<dbReference type="SMART" id="SM01260">
    <property type="entry name" value="LANC_like"/>
    <property type="match status" value="1"/>
</dbReference>
<evidence type="ECO:0000313" key="3">
    <source>
        <dbReference type="Proteomes" id="UP000281028"/>
    </source>
</evidence>
<evidence type="ECO:0000256" key="1">
    <source>
        <dbReference type="PIRSR" id="PIRSR607822-1"/>
    </source>
</evidence>
<keyword evidence="1" id="KW-0862">Zinc</keyword>
<dbReference type="SUPFAM" id="SSF158745">
    <property type="entry name" value="LanC-like"/>
    <property type="match status" value="1"/>
</dbReference>
<dbReference type="GO" id="GO:0046872">
    <property type="term" value="F:metal ion binding"/>
    <property type="evidence" value="ECO:0007669"/>
    <property type="project" value="UniProtKB-KW"/>
</dbReference>
<comment type="caution">
    <text evidence="2">The sequence shown here is derived from an EMBL/GenBank/DDBJ whole genome shotgun (WGS) entry which is preliminary data.</text>
</comment>
<dbReference type="EMBL" id="RIAR02000001">
    <property type="protein sequence ID" value="NSL87178.1"/>
    <property type="molecule type" value="Genomic_DNA"/>
</dbReference>
<dbReference type="GO" id="GO:0031179">
    <property type="term" value="P:peptide modification"/>
    <property type="evidence" value="ECO:0007669"/>
    <property type="project" value="InterPro"/>
</dbReference>
<feature type="binding site" evidence="1">
    <location>
        <position position="314"/>
    </location>
    <ligand>
        <name>Zn(2+)</name>
        <dbReference type="ChEBI" id="CHEBI:29105"/>
    </ligand>
</feature>
<dbReference type="PRINTS" id="PR01955">
    <property type="entry name" value="LANCFRANKIA"/>
</dbReference>